<dbReference type="Proteomes" id="UP000293300">
    <property type="component" value="Unassembled WGS sequence"/>
</dbReference>
<protein>
    <submittedName>
        <fullName evidence="2">Uncharacterized protein</fullName>
    </submittedName>
</protein>
<feature type="signal peptide" evidence="1">
    <location>
        <begin position="1"/>
        <end position="19"/>
    </location>
</feature>
<keyword evidence="3" id="KW-1185">Reference proteome</keyword>
<comment type="caution">
    <text evidence="2">The sequence shown here is derived from an EMBL/GenBank/DDBJ whole genome shotgun (WGS) entry which is preliminary data.</text>
</comment>
<reference evidence="2 3" key="1">
    <citation type="submission" date="2019-02" db="EMBL/GenBank/DDBJ databases">
        <title>Flavobacterium sp. RD-2-33 isolated from forest soil.</title>
        <authorList>
            <person name="Chaudhary D.K."/>
        </authorList>
    </citation>
    <scope>NUCLEOTIDE SEQUENCE [LARGE SCALE GENOMIC DNA]</scope>
    <source>
        <strain evidence="2 3">RD-2-33</strain>
    </source>
</reference>
<feature type="chain" id="PRO_5020723483" evidence="1">
    <location>
        <begin position="20"/>
        <end position="155"/>
    </location>
</feature>
<organism evidence="2 3">
    <name type="scientific">Flavobacterium silvisoli</name>
    <dbReference type="NCBI Taxonomy" id="2529433"/>
    <lineage>
        <taxon>Bacteria</taxon>
        <taxon>Pseudomonadati</taxon>
        <taxon>Bacteroidota</taxon>
        <taxon>Flavobacteriia</taxon>
        <taxon>Flavobacteriales</taxon>
        <taxon>Flavobacteriaceae</taxon>
        <taxon>Flavobacterium</taxon>
    </lineage>
</organism>
<accession>A0A4Q9Z194</accession>
<name>A0A4Q9Z194_9FLAO</name>
<dbReference type="AlphaFoldDB" id="A0A4Q9Z194"/>
<gene>
    <name evidence="2" type="ORF">EZL74_06210</name>
</gene>
<dbReference type="OrthoDB" id="1356062at2"/>
<evidence type="ECO:0000313" key="2">
    <source>
        <dbReference type="EMBL" id="TBX70007.1"/>
    </source>
</evidence>
<proteinExistence type="predicted"/>
<sequence>MKAKFTLVLLLFCSLNLLAQIDIQKRFQSDSRKYYVWNKDYDKYELMETEYENSVIDIREIGSKSNGYIVVSMIDNGLVRMHHGSIYQFKQDSDEEGSWLIRSKFMKGKLTYNPKENTITYLYDADDKRYNKLMIFYVQTDEAPNASLKAIVKSD</sequence>
<dbReference type="RefSeq" id="WP_131475736.1">
    <property type="nucleotide sequence ID" value="NZ_SJPE01000005.1"/>
</dbReference>
<keyword evidence="1" id="KW-0732">Signal</keyword>
<dbReference type="EMBL" id="SJPE01000005">
    <property type="protein sequence ID" value="TBX70007.1"/>
    <property type="molecule type" value="Genomic_DNA"/>
</dbReference>
<evidence type="ECO:0000313" key="3">
    <source>
        <dbReference type="Proteomes" id="UP000293300"/>
    </source>
</evidence>
<evidence type="ECO:0000256" key="1">
    <source>
        <dbReference type="SAM" id="SignalP"/>
    </source>
</evidence>